<reference evidence="1 2" key="1">
    <citation type="submission" date="2014-04" db="EMBL/GenBank/DDBJ databases">
        <title>Genome assembly of Hyalangium minutum DSM 14724.</title>
        <authorList>
            <person name="Sharma G."/>
            <person name="Subramanian S."/>
        </authorList>
    </citation>
    <scope>NUCLEOTIDE SEQUENCE [LARGE SCALE GENOMIC DNA]</scope>
    <source>
        <strain evidence="1 2">DSM 14724</strain>
    </source>
</reference>
<organism evidence="1 2">
    <name type="scientific">Hyalangium minutum</name>
    <dbReference type="NCBI Taxonomy" id="394096"/>
    <lineage>
        <taxon>Bacteria</taxon>
        <taxon>Pseudomonadati</taxon>
        <taxon>Myxococcota</taxon>
        <taxon>Myxococcia</taxon>
        <taxon>Myxococcales</taxon>
        <taxon>Cystobacterineae</taxon>
        <taxon>Archangiaceae</taxon>
        <taxon>Hyalangium</taxon>
    </lineage>
</organism>
<dbReference type="EMBL" id="JMCB01000006">
    <property type="protein sequence ID" value="KFE68477.1"/>
    <property type="molecule type" value="Genomic_DNA"/>
</dbReference>
<keyword evidence="2" id="KW-1185">Reference proteome</keyword>
<evidence type="ECO:0000313" key="1">
    <source>
        <dbReference type="EMBL" id="KFE68477.1"/>
    </source>
</evidence>
<dbReference type="AlphaFoldDB" id="A0A085WLB4"/>
<gene>
    <name evidence="1" type="ORF">DB31_7714</name>
</gene>
<protein>
    <recommendedName>
        <fullName evidence="3">Lipoprotein</fullName>
    </recommendedName>
</protein>
<dbReference type="InterPro" id="IPR011755">
    <property type="entry name" value="CHP02269_MYXXA"/>
</dbReference>
<accession>A0A085WLB4</accession>
<evidence type="ECO:0000313" key="2">
    <source>
        <dbReference type="Proteomes" id="UP000028725"/>
    </source>
</evidence>
<dbReference type="Pfam" id="PF09533">
    <property type="entry name" value="DUF2380"/>
    <property type="match status" value="1"/>
</dbReference>
<dbReference type="Proteomes" id="UP000028725">
    <property type="component" value="Unassembled WGS sequence"/>
</dbReference>
<comment type="caution">
    <text evidence="1">The sequence shown here is derived from an EMBL/GenBank/DDBJ whole genome shotgun (WGS) entry which is preliminary data.</text>
</comment>
<dbReference type="NCBIfam" id="TIGR02269">
    <property type="entry name" value="TIGR02269 family lipoprotein"/>
    <property type="match status" value="1"/>
</dbReference>
<name>A0A085WLB4_9BACT</name>
<evidence type="ECO:0008006" key="3">
    <source>
        <dbReference type="Google" id="ProtNLM"/>
    </source>
</evidence>
<sequence>MGPLRPPTATAQRYWAGLLIPFPRDRPVFIIPWNHHTPLLPSQRKMLEEALRIAQEPHERHHIFPQETGLKEWFEAQRVNIHQETMLLDIPTHRRIHSGAKGGPWNQAWRDFQRTLAAATNKEMHEHAWELIKRFKLVGFILPYYDKPPYLLPPPIEY</sequence>
<proteinExistence type="predicted"/>